<keyword evidence="3" id="KW-0547">Nucleotide-binding</keyword>
<evidence type="ECO:0000256" key="8">
    <source>
        <dbReference type="ARBA" id="ARBA00023235"/>
    </source>
</evidence>
<dbReference type="GO" id="GO:0016787">
    <property type="term" value="F:hydrolase activity"/>
    <property type="evidence" value="ECO:0007669"/>
    <property type="project" value="UniProtKB-KW"/>
</dbReference>
<name>A0AA35CM79_9FIRM</name>
<keyword evidence="7" id="KW-0238">DNA-binding</keyword>
<evidence type="ECO:0000256" key="4">
    <source>
        <dbReference type="ARBA" id="ARBA00022801"/>
    </source>
</evidence>
<dbReference type="InterPro" id="IPR007694">
    <property type="entry name" value="DNA_helicase_DnaB-like_C"/>
</dbReference>
<dbReference type="PROSITE" id="PS51199">
    <property type="entry name" value="SF4_HELICASE"/>
    <property type="match status" value="1"/>
</dbReference>
<dbReference type="GO" id="GO:0006260">
    <property type="term" value="P:DNA replication"/>
    <property type="evidence" value="ECO:0007669"/>
    <property type="project" value="UniProtKB-KW"/>
</dbReference>
<evidence type="ECO:0000256" key="7">
    <source>
        <dbReference type="ARBA" id="ARBA00023125"/>
    </source>
</evidence>
<dbReference type="GO" id="GO:0005524">
    <property type="term" value="F:ATP binding"/>
    <property type="evidence" value="ECO:0007669"/>
    <property type="project" value="UniProtKB-KW"/>
</dbReference>
<evidence type="ECO:0000256" key="9">
    <source>
        <dbReference type="ARBA" id="ARBA00044969"/>
    </source>
</evidence>
<keyword evidence="6" id="KW-0067">ATP-binding</keyword>
<keyword evidence="4" id="KW-0378">Hydrolase</keyword>
<dbReference type="Pfam" id="PF00772">
    <property type="entry name" value="DnaB"/>
    <property type="match status" value="1"/>
</dbReference>
<dbReference type="EMBL" id="AP025628">
    <property type="protein sequence ID" value="BDG61904.1"/>
    <property type="molecule type" value="Genomic_DNA"/>
</dbReference>
<dbReference type="Gene3D" id="1.10.860.10">
    <property type="entry name" value="DNAb Helicase, Chain A"/>
    <property type="match status" value="1"/>
</dbReference>
<organism evidence="12 13">
    <name type="scientific">Caldinitratiruptor microaerophilus</name>
    <dbReference type="NCBI Taxonomy" id="671077"/>
    <lineage>
        <taxon>Bacteria</taxon>
        <taxon>Bacillati</taxon>
        <taxon>Bacillota</taxon>
        <taxon>Clostridia</taxon>
        <taxon>Eubacteriales</taxon>
        <taxon>Symbiobacteriaceae</taxon>
        <taxon>Caldinitratiruptor</taxon>
    </lineage>
</organism>
<dbReference type="RefSeq" id="WP_264842536.1">
    <property type="nucleotide sequence ID" value="NZ_AP025628.1"/>
</dbReference>
<dbReference type="AlphaFoldDB" id="A0AA35CM79"/>
<dbReference type="GO" id="GO:0003677">
    <property type="term" value="F:DNA binding"/>
    <property type="evidence" value="ECO:0007669"/>
    <property type="project" value="UniProtKB-KW"/>
</dbReference>
<feature type="domain" description="SF4 helicase" evidence="11">
    <location>
        <begin position="174"/>
        <end position="444"/>
    </location>
</feature>
<sequence>MTTSVDRRPLPQNLEAEQSVLGAILLDSEVAGWVLNELPADDFYADRHRIIYRAMQALAAEGRPIDLVTVGERLRGEDTEKWGGLSYLAHLQGFVPTAANVGAYAEIVMEQARRRRSIQRIRRVLDGLYDPAEDLTDLALLAAWAVEDSPGQHADVESIGEVAARRVTELRSRPPGQIPGRTTGFQVLDRLTGGLEPGALYLLAARPGMGKTGLGLAIVLRSAAATGLPWLVVSREMTAESLSDRAVASLAQIPLGLLRRNSLAEMGWTKVADVLERLHGLPVYVTTRARRVSEIRDRARALQKSANGRLGGIMVDYLQLLQARTKGGNRQEQVAEISRDLKNLAVDLDTPVLALAQVSRAVEGRENKRPTLADLRESGQLEADAEAVLFLYRPAYYDRLEGKETPPADKVEVILAKHRNDEVRTGELLFHPEWVLFDDPVGGNGT</sequence>
<dbReference type="Pfam" id="PF03796">
    <property type="entry name" value="DnaB_C"/>
    <property type="match status" value="1"/>
</dbReference>
<dbReference type="SUPFAM" id="SSF48024">
    <property type="entry name" value="N-terminal domain of DnaB helicase"/>
    <property type="match status" value="1"/>
</dbReference>
<dbReference type="Gene3D" id="3.40.50.300">
    <property type="entry name" value="P-loop containing nucleotide triphosphate hydrolases"/>
    <property type="match status" value="1"/>
</dbReference>
<evidence type="ECO:0000256" key="5">
    <source>
        <dbReference type="ARBA" id="ARBA00022806"/>
    </source>
</evidence>
<dbReference type="KEGG" id="cmic:caldi_29940"/>
<evidence type="ECO:0000256" key="6">
    <source>
        <dbReference type="ARBA" id="ARBA00022840"/>
    </source>
</evidence>
<dbReference type="PANTHER" id="PTHR30153">
    <property type="entry name" value="REPLICATIVE DNA HELICASE DNAB"/>
    <property type="match status" value="1"/>
</dbReference>
<keyword evidence="8" id="KW-0413">Isomerase</keyword>
<evidence type="ECO:0000313" key="12">
    <source>
        <dbReference type="EMBL" id="BDG61904.1"/>
    </source>
</evidence>
<evidence type="ECO:0000313" key="13">
    <source>
        <dbReference type="Proteomes" id="UP001163687"/>
    </source>
</evidence>
<dbReference type="EC" id="5.6.2.3" evidence="9"/>
<comment type="catalytic activity">
    <reaction evidence="10">
        <text>ATP + H2O = ADP + phosphate + H(+)</text>
        <dbReference type="Rhea" id="RHEA:13065"/>
        <dbReference type="ChEBI" id="CHEBI:15377"/>
        <dbReference type="ChEBI" id="CHEBI:15378"/>
        <dbReference type="ChEBI" id="CHEBI:30616"/>
        <dbReference type="ChEBI" id="CHEBI:43474"/>
        <dbReference type="ChEBI" id="CHEBI:456216"/>
        <dbReference type="EC" id="5.6.2.3"/>
    </reaction>
</comment>
<evidence type="ECO:0000256" key="10">
    <source>
        <dbReference type="ARBA" id="ARBA00048954"/>
    </source>
</evidence>
<gene>
    <name evidence="12" type="ORF">caldi_29940</name>
</gene>
<dbReference type="InterPro" id="IPR007693">
    <property type="entry name" value="DNA_helicase_DnaB-like_N"/>
</dbReference>
<accession>A0AA35CM79</accession>
<dbReference type="SUPFAM" id="SSF52540">
    <property type="entry name" value="P-loop containing nucleoside triphosphate hydrolases"/>
    <property type="match status" value="1"/>
</dbReference>
<keyword evidence="2" id="KW-0235">DNA replication</keyword>
<evidence type="ECO:0000259" key="11">
    <source>
        <dbReference type="PROSITE" id="PS51199"/>
    </source>
</evidence>
<reference evidence="12" key="1">
    <citation type="submission" date="2022-03" db="EMBL/GenBank/DDBJ databases">
        <title>Complete genome sequence of Caldinitratiruptor microaerophilus.</title>
        <authorList>
            <person name="Mukaiyama R."/>
            <person name="Nishiyama T."/>
            <person name="Ueda K."/>
        </authorList>
    </citation>
    <scope>NUCLEOTIDE SEQUENCE</scope>
    <source>
        <strain evidence="12">JCM 16183</strain>
    </source>
</reference>
<protein>
    <recommendedName>
        <fullName evidence="9">DNA 5'-3' helicase</fullName>
        <ecNumber evidence="9">5.6.2.3</ecNumber>
    </recommendedName>
</protein>
<keyword evidence="13" id="KW-1185">Reference proteome</keyword>
<proteinExistence type="inferred from homology"/>
<dbReference type="CDD" id="cd00984">
    <property type="entry name" value="DnaB_C"/>
    <property type="match status" value="1"/>
</dbReference>
<comment type="similarity">
    <text evidence="1">Belongs to the helicase family. DnaB subfamily.</text>
</comment>
<evidence type="ECO:0000256" key="3">
    <source>
        <dbReference type="ARBA" id="ARBA00022741"/>
    </source>
</evidence>
<keyword evidence="5 12" id="KW-0347">Helicase</keyword>
<dbReference type="InterPro" id="IPR016136">
    <property type="entry name" value="DNA_helicase_N/primase_C"/>
</dbReference>
<dbReference type="Proteomes" id="UP001163687">
    <property type="component" value="Chromosome"/>
</dbReference>
<evidence type="ECO:0000256" key="1">
    <source>
        <dbReference type="ARBA" id="ARBA00008428"/>
    </source>
</evidence>
<evidence type="ECO:0000256" key="2">
    <source>
        <dbReference type="ARBA" id="ARBA00022705"/>
    </source>
</evidence>
<dbReference type="GO" id="GO:0043139">
    <property type="term" value="F:5'-3' DNA helicase activity"/>
    <property type="evidence" value="ECO:0007669"/>
    <property type="project" value="UniProtKB-EC"/>
</dbReference>
<dbReference type="InterPro" id="IPR027417">
    <property type="entry name" value="P-loop_NTPase"/>
</dbReference>
<dbReference type="PANTHER" id="PTHR30153:SF2">
    <property type="entry name" value="REPLICATIVE DNA HELICASE"/>
    <property type="match status" value="1"/>
</dbReference>
<dbReference type="InterPro" id="IPR036185">
    <property type="entry name" value="DNA_heli_DnaB-like_N_sf"/>
</dbReference>
<dbReference type="GO" id="GO:0005829">
    <property type="term" value="C:cytosol"/>
    <property type="evidence" value="ECO:0007669"/>
    <property type="project" value="TreeGrafter"/>
</dbReference>